<evidence type="ECO:0000313" key="2">
    <source>
        <dbReference type="EMBL" id="KAF5933665.1"/>
    </source>
</evidence>
<comment type="caution">
    <text evidence="2">The sequence shown here is derived from an EMBL/GenBank/DDBJ whole genome shotgun (WGS) entry which is preliminary data.</text>
</comment>
<evidence type="ECO:0000256" key="1">
    <source>
        <dbReference type="SAM" id="Phobius"/>
    </source>
</evidence>
<feature type="transmembrane region" description="Helical" evidence="1">
    <location>
        <begin position="251"/>
        <end position="279"/>
    </location>
</feature>
<proteinExistence type="predicted"/>
<keyword evidence="1" id="KW-1133">Transmembrane helix</keyword>
<dbReference type="InterPro" id="IPR026082">
    <property type="entry name" value="ABCA"/>
</dbReference>
<dbReference type="EMBL" id="JACBKZ010000014">
    <property type="protein sequence ID" value="KAF5933665.1"/>
    <property type="molecule type" value="Genomic_DNA"/>
</dbReference>
<dbReference type="PANTHER" id="PTHR19229">
    <property type="entry name" value="ATP-BINDING CASSETTE TRANSPORTER SUBFAMILY A ABCA"/>
    <property type="match status" value="1"/>
</dbReference>
<dbReference type="PANTHER" id="PTHR19229:SF154">
    <property type="entry name" value="ABC TRANSPORTER A FAMILY MEMBER 3-RELATED"/>
    <property type="match status" value="1"/>
</dbReference>
<gene>
    <name evidence="2" type="ORF">HYC85_029836</name>
</gene>
<organism evidence="2 3">
    <name type="scientific">Camellia sinensis</name>
    <name type="common">Tea plant</name>
    <name type="synonym">Thea sinensis</name>
    <dbReference type="NCBI Taxonomy" id="4442"/>
    <lineage>
        <taxon>Eukaryota</taxon>
        <taxon>Viridiplantae</taxon>
        <taxon>Streptophyta</taxon>
        <taxon>Embryophyta</taxon>
        <taxon>Tracheophyta</taxon>
        <taxon>Spermatophyta</taxon>
        <taxon>Magnoliopsida</taxon>
        <taxon>eudicotyledons</taxon>
        <taxon>Gunneridae</taxon>
        <taxon>Pentapetalae</taxon>
        <taxon>asterids</taxon>
        <taxon>Ericales</taxon>
        <taxon>Theaceae</taxon>
        <taxon>Camellia</taxon>
    </lineage>
</organism>
<sequence>MDNPSLGPANFCTQTDALLRKNLAYQKRNKKANCWLISFPFFLCVLLAVINYYARKYFKGKGLNLEPFPPGYVCPAIDMDRDTRCNIPSPPENPPMLQIPLPNDRATRNPLTPVEDLPDESCKKTNSCPATILLTGNNKTLGLDSKNGLNLWHNRSNEINDELFKGYWNGNSEKRTNEIVAAYDFLNSSNKNFNVNIWYNSTMSDPADNGEFVVVRISRLVNLVMLTSLVYEKQENLRIMMKMHGLGDGPYWTICYIYFLVISLAYMLCFVLSCSILDIEFFEANYYSLQFVFYCVYLNLQIAFSFLAAGIFSKVKTGFRKKVDDPTFSRGWIAVMELYPGLALYRMLYEFSEYALQGSDTNAGGMKWKDLNDSTNGMKELLIDNHD</sequence>
<dbReference type="GO" id="GO:0140359">
    <property type="term" value="F:ABC-type transporter activity"/>
    <property type="evidence" value="ECO:0007669"/>
    <property type="project" value="InterPro"/>
</dbReference>
<accession>A0A7J7FZU8</accession>
<dbReference type="Proteomes" id="UP000593564">
    <property type="component" value="Unassembled WGS sequence"/>
</dbReference>
<dbReference type="AlphaFoldDB" id="A0A7J7FZU8"/>
<reference evidence="3" key="1">
    <citation type="journal article" date="2020" name="Nat. Commun.">
        <title>Genome assembly of wild tea tree DASZ reveals pedigree and selection history of tea varieties.</title>
        <authorList>
            <person name="Zhang W."/>
            <person name="Zhang Y."/>
            <person name="Qiu H."/>
            <person name="Guo Y."/>
            <person name="Wan H."/>
            <person name="Zhang X."/>
            <person name="Scossa F."/>
            <person name="Alseekh S."/>
            <person name="Zhang Q."/>
            <person name="Wang P."/>
            <person name="Xu L."/>
            <person name="Schmidt M.H."/>
            <person name="Jia X."/>
            <person name="Li D."/>
            <person name="Zhu A."/>
            <person name="Guo F."/>
            <person name="Chen W."/>
            <person name="Ni D."/>
            <person name="Usadel B."/>
            <person name="Fernie A.R."/>
            <person name="Wen W."/>
        </authorList>
    </citation>
    <scope>NUCLEOTIDE SEQUENCE [LARGE SCALE GENOMIC DNA]</scope>
    <source>
        <strain evidence="3">cv. G240</strain>
    </source>
</reference>
<protein>
    <submittedName>
        <fullName evidence="2">Uncharacterized protein</fullName>
    </submittedName>
</protein>
<feature type="transmembrane region" description="Helical" evidence="1">
    <location>
        <begin position="34"/>
        <end position="54"/>
    </location>
</feature>
<feature type="transmembrane region" description="Helical" evidence="1">
    <location>
        <begin position="291"/>
        <end position="312"/>
    </location>
</feature>
<dbReference type="GO" id="GO:0005319">
    <property type="term" value="F:lipid transporter activity"/>
    <property type="evidence" value="ECO:0007669"/>
    <property type="project" value="TreeGrafter"/>
</dbReference>
<name>A0A7J7FZU8_CAMSI</name>
<keyword evidence="3" id="KW-1185">Reference proteome</keyword>
<keyword evidence="1" id="KW-0472">Membrane</keyword>
<dbReference type="GO" id="GO:0016020">
    <property type="term" value="C:membrane"/>
    <property type="evidence" value="ECO:0007669"/>
    <property type="project" value="InterPro"/>
</dbReference>
<keyword evidence="1" id="KW-0812">Transmembrane</keyword>
<reference evidence="2 3" key="2">
    <citation type="submission" date="2020-07" db="EMBL/GenBank/DDBJ databases">
        <title>Genome assembly of wild tea tree DASZ reveals pedigree and selection history of tea varieties.</title>
        <authorList>
            <person name="Zhang W."/>
        </authorList>
    </citation>
    <scope>NUCLEOTIDE SEQUENCE [LARGE SCALE GENOMIC DNA]</scope>
    <source>
        <strain evidence="3">cv. G240</strain>
        <tissue evidence="2">Leaf</tissue>
    </source>
</reference>
<evidence type="ECO:0000313" key="3">
    <source>
        <dbReference type="Proteomes" id="UP000593564"/>
    </source>
</evidence>